<evidence type="ECO:0000313" key="1">
    <source>
        <dbReference type="EMBL" id="KAG7291246.1"/>
    </source>
</evidence>
<organism evidence="1 2">
    <name type="scientific">Staphylotrichum longicolle</name>
    <dbReference type="NCBI Taxonomy" id="669026"/>
    <lineage>
        <taxon>Eukaryota</taxon>
        <taxon>Fungi</taxon>
        <taxon>Dikarya</taxon>
        <taxon>Ascomycota</taxon>
        <taxon>Pezizomycotina</taxon>
        <taxon>Sordariomycetes</taxon>
        <taxon>Sordariomycetidae</taxon>
        <taxon>Sordariales</taxon>
        <taxon>Chaetomiaceae</taxon>
        <taxon>Staphylotrichum</taxon>
    </lineage>
</organism>
<proteinExistence type="predicted"/>
<keyword evidence="2" id="KW-1185">Reference proteome</keyword>
<dbReference type="EMBL" id="JAHCVI010000001">
    <property type="protein sequence ID" value="KAG7291246.1"/>
    <property type="molecule type" value="Genomic_DNA"/>
</dbReference>
<sequence>MVDPPPLLAIPVEIQLAICRQLVKCHSESPDPDSLAYPTWQDALENFGALGSLSQTCKSLQSVVNPLLYECLNVSIYHPRSFMRLIEHFSQFGNRAALVKELNIGTSKVPEADMLIECAISAATVNFLLREANRLGLQLPPGGIDLSDSLESLLIDVILCQVPTVQKLVLSLSWTMSAERLASLNCGLFIFAGDPASDFMALRYATRLPKTFTLTSLRRLEARPSKGQRQTILSKIHRESLTALLYHAPALTHLQIGQYEEQQPGGILQDFLPELKSIHLDEASDLDLAAIARFCPKLEKCRIGPELSRDLSYNDWAIGSVTPQMMFSPGTPPPSIMNCLMKLLLPSRATLRELNVEWDKAGFLTAQQLAPHLSRFTNLQSLRLVLWQWPKGGNASAMMIDSLPASIESLCLGGRGIPVCDIAVLLCQRFGEGRFPGLKRFRYRPRIREERTLGLEEKVVETFKGTGVDCAEEIPDLQDI</sequence>
<name>A0AAD4F1B2_9PEZI</name>
<dbReference type="InterPro" id="IPR032675">
    <property type="entry name" value="LRR_dom_sf"/>
</dbReference>
<gene>
    <name evidence="1" type="ORF">NEMBOFW57_001258</name>
</gene>
<accession>A0AAD4F1B2</accession>
<protein>
    <submittedName>
        <fullName evidence="1">Uncharacterized protein</fullName>
    </submittedName>
</protein>
<evidence type="ECO:0000313" key="2">
    <source>
        <dbReference type="Proteomes" id="UP001197093"/>
    </source>
</evidence>
<comment type="caution">
    <text evidence="1">The sequence shown here is derived from an EMBL/GenBank/DDBJ whole genome shotgun (WGS) entry which is preliminary data.</text>
</comment>
<reference evidence="1" key="1">
    <citation type="submission" date="2023-02" db="EMBL/GenBank/DDBJ databases">
        <authorList>
            <person name="Palmer J.M."/>
        </authorList>
    </citation>
    <scope>NUCLEOTIDE SEQUENCE</scope>
    <source>
        <strain evidence="1">FW57</strain>
    </source>
</reference>
<dbReference type="SUPFAM" id="SSF52047">
    <property type="entry name" value="RNI-like"/>
    <property type="match status" value="1"/>
</dbReference>
<dbReference type="AlphaFoldDB" id="A0AAD4F1B2"/>
<dbReference type="Gene3D" id="3.80.10.10">
    <property type="entry name" value="Ribonuclease Inhibitor"/>
    <property type="match status" value="1"/>
</dbReference>
<dbReference type="Proteomes" id="UP001197093">
    <property type="component" value="Unassembled WGS sequence"/>
</dbReference>